<dbReference type="Gene3D" id="6.10.140.910">
    <property type="match status" value="1"/>
</dbReference>
<accession>A0A2X0NSK1</accession>
<dbReference type="InterPro" id="IPR040351">
    <property type="entry name" value="RAB3IL/RAB3IP/Sec2"/>
</dbReference>
<gene>
    <name evidence="5" type="primary">BQ5605_C017g08498</name>
    <name evidence="5" type="ORF">BQ5605_C017G08498</name>
</gene>
<protein>
    <submittedName>
        <fullName evidence="5">BQ5605_C017g08498 protein</fullName>
    </submittedName>
</protein>
<dbReference type="PANTHER" id="PTHR14430:SF0">
    <property type="entry name" value="SEC2P DOMAIN-CONTAINING PROTEIN"/>
    <property type="match status" value="1"/>
</dbReference>
<feature type="compositionally biased region" description="Polar residues" evidence="3">
    <location>
        <begin position="454"/>
        <end position="468"/>
    </location>
</feature>
<dbReference type="AlphaFoldDB" id="A0A2X0NSK1"/>
<feature type="region of interest" description="Disordered" evidence="3">
    <location>
        <begin position="437"/>
        <end position="493"/>
    </location>
</feature>
<feature type="compositionally biased region" description="Polar residues" evidence="3">
    <location>
        <begin position="806"/>
        <end position="851"/>
    </location>
</feature>
<feature type="compositionally biased region" description="Pro residues" evidence="3">
    <location>
        <begin position="8"/>
        <end position="19"/>
    </location>
</feature>
<keyword evidence="1 2" id="KW-0175">Coiled coil</keyword>
<evidence type="ECO:0000256" key="3">
    <source>
        <dbReference type="SAM" id="MobiDB-lite"/>
    </source>
</evidence>
<feature type="region of interest" description="Disordered" evidence="3">
    <location>
        <begin position="240"/>
        <end position="296"/>
    </location>
</feature>
<feature type="region of interest" description="Disordered" evidence="3">
    <location>
        <begin position="754"/>
        <end position="877"/>
    </location>
</feature>
<name>A0A2X0NSK1_9BASI</name>
<dbReference type="Proteomes" id="UP000249464">
    <property type="component" value="Unassembled WGS sequence"/>
</dbReference>
<feature type="compositionally biased region" description="Low complexity" evidence="3">
    <location>
        <begin position="25"/>
        <end position="49"/>
    </location>
</feature>
<dbReference type="EMBL" id="FQNC01000017">
    <property type="protein sequence ID" value="SGY20156.1"/>
    <property type="molecule type" value="Genomic_DNA"/>
</dbReference>
<evidence type="ECO:0000256" key="1">
    <source>
        <dbReference type="ARBA" id="ARBA00023054"/>
    </source>
</evidence>
<feature type="region of interest" description="Disordered" evidence="3">
    <location>
        <begin position="1"/>
        <end position="79"/>
    </location>
</feature>
<evidence type="ECO:0000259" key="4">
    <source>
        <dbReference type="Pfam" id="PF06428"/>
    </source>
</evidence>
<feature type="coiled-coil region" evidence="2">
    <location>
        <begin position="332"/>
        <end position="402"/>
    </location>
</feature>
<feature type="compositionally biased region" description="Gly residues" evidence="3">
    <location>
        <begin position="898"/>
        <end position="918"/>
    </location>
</feature>
<dbReference type="STRING" id="796604.A0A2X0NSK1"/>
<dbReference type="SUPFAM" id="SSF144284">
    <property type="entry name" value="Sec2 N-terminal region"/>
    <property type="match status" value="1"/>
</dbReference>
<dbReference type="GO" id="GO:0070319">
    <property type="term" value="C:Golgi to plasma membrane transport vesicle"/>
    <property type="evidence" value="ECO:0007669"/>
    <property type="project" value="TreeGrafter"/>
</dbReference>
<feature type="region of interest" description="Disordered" evidence="3">
    <location>
        <begin position="718"/>
        <end position="738"/>
    </location>
</feature>
<keyword evidence="6" id="KW-1185">Reference proteome</keyword>
<dbReference type="GO" id="GO:0051286">
    <property type="term" value="C:cell tip"/>
    <property type="evidence" value="ECO:0007669"/>
    <property type="project" value="TreeGrafter"/>
</dbReference>
<feature type="compositionally biased region" description="Polar residues" evidence="3">
    <location>
        <begin position="526"/>
        <end position="548"/>
    </location>
</feature>
<dbReference type="InterPro" id="IPR009449">
    <property type="entry name" value="Sec2_N"/>
</dbReference>
<feature type="compositionally biased region" description="Low complexity" evidence="3">
    <location>
        <begin position="859"/>
        <end position="874"/>
    </location>
</feature>
<feature type="domain" description="GDP/GTP exchange factor Sec2 N-terminal" evidence="4">
    <location>
        <begin position="315"/>
        <end position="396"/>
    </location>
</feature>
<feature type="compositionally biased region" description="Polar residues" evidence="3">
    <location>
        <begin position="582"/>
        <end position="594"/>
    </location>
</feature>
<dbReference type="GO" id="GO:0006887">
    <property type="term" value="P:exocytosis"/>
    <property type="evidence" value="ECO:0007669"/>
    <property type="project" value="TreeGrafter"/>
</dbReference>
<feature type="compositionally biased region" description="Basic and acidic residues" evidence="3">
    <location>
        <begin position="549"/>
        <end position="558"/>
    </location>
</feature>
<feature type="region of interest" description="Disordered" evidence="3">
    <location>
        <begin position="896"/>
        <end position="918"/>
    </location>
</feature>
<feature type="compositionally biased region" description="Low complexity" evidence="3">
    <location>
        <begin position="795"/>
        <end position="805"/>
    </location>
</feature>
<dbReference type="Pfam" id="PF06428">
    <property type="entry name" value="Sec2p"/>
    <property type="match status" value="1"/>
</dbReference>
<evidence type="ECO:0000256" key="2">
    <source>
        <dbReference type="SAM" id="Coils"/>
    </source>
</evidence>
<evidence type="ECO:0000313" key="5">
    <source>
        <dbReference type="EMBL" id="SGY20156.1"/>
    </source>
</evidence>
<organism evidence="5 6">
    <name type="scientific">Microbotryum silenes-dioicae</name>
    <dbReference type="NCBI Taxonomy" id="796604"/>
    <lineage>
        <taxon>Eukaryota</taxon>
        <taxon>Fungi</taxon>
        <taxon>Dikarya</taxon>
        <taxon>Basidiomycota</taxon>
        <taxon>Pucciniomycotina</taxon>
        <taxon>Microbotryomycetes</taxon>
        <taxon>Microbotryales</taxon>
        <taxon>Microbotryaceae</taxon>
        <taxon>Microbotryum</taxon>
    </lineage>
</organism>
<feature type="region of interest" description="Disordered" evidence="3">
    <location>
        <begin position="526"/>
        <end position="611"/>
    </location>
</feature>
<feature type="compositionally biased region" description="Low complexity" evidence="3">
    <location>
        <begin position="249"/>
        <end position="262"/>
    </location>
</feature>
<dbReference type="PANTHER" id="PTHR14430">
    <property type="entry name" value="RABIN3-RELATED"/>
    <property type="match status" value="1"/>
</dbReference>
<dbReference type="GO" id="GO:0005085">
    <property type="term" value="F:guanyl-nucleotide exchange factor activity"/>
    <property type="evidence" value="ECO:0007669"/>
    <property type="project" value="InterPro"/>
</dbReference>
<proteinExistence type="predicted"/>
<evidence type="ECO:0000313" key="6">
    <source>
        <dbReference type="Proteomes" id="UP000249464"/>
    </source>
</evidence>
<sequence>MSTRSPAMPSPPVPAPYPKPYNLNGPSAASSPGSSPTSSSPNRPNYPSTFNGPSNPAGLSRPRGARSSLSQHARRPSRAERYETLVENARALYKTASSGTEAPIAEGSVGLGFEDSLRQQNRFTIEEWRDTVGDLLKVVDGMSRQLATHDELAAQLKIAQSNLTLAETHSEYLEEELRRKESRHSASSTVGSTVGSTSQVSMVGGVLPQRANTISSYEGRHESNGASSLFGGFVNNLPGSVSRARKQTPSVSSNASAQSNVPTNSLFAGHYRSSSTSPQPGDLTNGDSRSSDERIDRNHLPTDVYALQNQVASLDQALASLRDSNTGLRKAHDQLALKCAELEKTKEDLMGELESLSVELFQEANTMVASERKLRAAAEDEVMRVKGELARLTNEINELRRGAMMRSGSGTGLSSAAVGARPALPVRAVTDEGYNGRATLSPILTDTPADFSPEHNSPQLDSTTSKSRWYSFARPSSAAGKKAPTHRDSENEAQYAVVSPPGAFAPPGPATGMLRAASCNSVVSFPSPQSNYTSANESSPLVGSSDAQFSRRGDEKGASRGSPINGSASTFGDGAGSDRLRASQSRGSSATNYQPDEPSLTDGLNAPPSALIHSTSSLATRAPRPIPLHELAARELGAGRPVAIYSFEGESTAKSPRTPNEMRWKDAAKEITSPILPPSSPWATNAPTFPDAPVNPLVNVPELDEAPKTTMTRVSQIPLSSSAPPQQDEVPIESGQAGFRRSPAILKLDTAEGTISSTSTATISASSSVVPSRTSSGDFHSYPLSARSKSNDPRLLASSSSSSLSNHLITPTSNRGSNPNKPVGNTTQRPAFSRSASYGRPSSNASTSPLTSFRPDLPTSVSNSSIASTSTSNRTAEDLDDLMRNIADMQLWVDELNGSGGDGTSGTTTGVGEGTKMG</sequence>
<reference evidence="5 6" key="1">
    <citation type="submission" date="2016-11" db="EMBL/GenBank/DDBJ databases">
        <authorList>
            <person name="Jaros S."/>
            <person name="Januszkiewicz K."/>
            <person name="Wedrychowicz H."/>
        </authorList>
    </citation>
    <scope>NUCLEOTIDE SEQUENCE [LARGE SCALE GENOMIC DNA]</scope>
</reference>
<feature type="compositionally biased region" description="Low complexity" evidence="3">
    <location>
        <begin position="754"/>
        <end position="776"/>
    </location>
</feature>